<keyword evidence="2" id="KW-0479">Metal-binding</keyword>
<comment type="caution">
    <text evidence="9">The sequence shown here is derived from an EMBL/GenBank/DDBJ whole genome shotgun (WGS) entry which is preliminary data.</text>
</comment>
<accession>A0A0D8HMQ0</accession>
<proteinExistence type="predicted"/>
<dbReference type="InterPro" id="IPR002847">
    <property type="entry name" value="F420-0_gamma-glut_ligase-dom"/>
</dbReference>
<dbReference type="EMBL" id="JXYS01000018">
    <property type="protein sequence ID" value="KJF18346.1"/>
    <property type="molecule type" value="Genomic_DNA"/>
</dbReference>
<dbReference type="Pfam" id="PF01996">
    <property type="entry name" value="F420_ligase"/>
    <property type="match status" value="1"/>
</dbReference>
<evidence type="ECO:0000313" key="10">
    <source>
        <dbReference type="Proteomes" id="UP000032360"/>
    </source>
</evidence>
<evidence type="ECO:0000256" key="3">
    <source>
        <dbReference type="ARBA" id="ARBA00022741"/>
    </source>
</evidence>
<evidence type="ECO:0000256" key="4">
    <source>
        <dbReference type="ARBA" id="ARBA00022842"/>
    </source>
</evidence>
<dbReference type="RefSeq" id="WP_160291719.1">
    <property type="nucleotide sequence ID" value="NZ_JXYS01000018.1"/>
</dbReference>
<evidence type="ECO:0000256" key="7">
    <source>
        <dbReference type="ARBA" id="ARBA00023211"/>
    </source>
</evidence>
<dbReference type="Proteomes" id="UP000032360">
    <property type="component" value="Unassembled WGS sequence"/>
</dbReference>
<keyword evidence="7" id="KW-0464">Manganese</keyword>
<dbReference type="PANTHER" id="PTHR47917:SF1">
    <property type="entry name" value="COENZYME F420:L-GLUTAMATE LIGASE"/>
    <property type="match status" value="1"/>
</dbReference>
<evidence type="ECO:0000256" key="5">
    <source>
        <dbReference type="ARBA" id="ARBA00022958"/>
    </source>
</evidence>
<evidence type="ECO:0000259" key="8">
    <source>
        <dbReference type="Pfam" id="PF01996"/>
    </source>
</evidence>
<name>A0A0D8HMQ0_9ACTN</name>
<sequence>MDPNQSGVVTAIAIHGLPEFKKGDPIADIVIQNTTLNHHDVIVVTSKIVSKVEGRIIQAPNDGFTPEEIHAIIIGESRRVLRQRGQLVITETQGGFVCANAGIDQSNMPDGAICLLPADPDRSARRIRDRIKALIGIDVAVIISDTFGRAWRRGVTDIALGSAGIGPISDLRGTLDSNGRPLVATEIAIVDEIAATAELTKPKSGAIPVVIVRGIDPSHFREGSVKDEIIRPYGEDLFR</sequence>
<feature type="domain" description="Coenzyme F420:L-glutamate ligase-like" evidence="8">
    <location>
        <begin position="17"/>
        <end position="214"/>
    </location>
</feature>
<dbReference type="GO" id="GO:0052618">
    <property type="term" value="F:coenzyme F420-0:L-glutamate ligase activity"/>
    <property type="evidence" value="ECO:0007669"/>
    <property type="project" value="UniProtKB-EC"/>
</dbReference>
<dbReference type="Gene3D" id="3.30.1330.100">
    <property type="entry name" value="CofE-like"/>
    <property type="match status" value="1"/>
</dbReference>
<gene>
    <name evidence="9" type="primary">fbiB1</name>
    <name evidence="9" type="ORF">AXFE_07340</name>
</gene>
<dbReference type="EC" id="6.3.2.31" evidence="9"/>
<dbReference type="AlphaFoldDB" id="A0A0D8HMQ0"/>
<reference evidence="9 10" key="1">
    <citation type="submission" date="2015-01" db="EMBL/GenBank/DDBJ databases">
        <title>Draft genome of the acidophilic iron oxidizer Acidithrix ferrooxidans strain Py-F3.</title>
        <authorList>
            <person name="Poehlein A."/>
            <person name="Eisen S."/>
            <person name="Schloemann M."/>
            <person name="Johnson B.D."/>
            <person name="Daniel R."/>
            <person name="Muehling M."/>
        </authorList>
    </citation>
    <scope>NUCLEOTIDE SEQUENCE [LARGE SCALE GENOMIC DNA]</scope>
    <source>
        <strain evidence="9 10">Py-F3</strain>
    </source>
</reference>
<dbReference type="Gene3D" id="3.90.1660.10">
    <property type="entry name" value="CofE-like domain"/>
    <property type="match status" value="1"/>
</dbReference>
<evidence type="ECO:0000256" key="6">
    <source>
        <dbReference type="ARBA" id="ARBA00023134"/>
    </source>
</evidence>
<evidence type="ECO:0000256" key="1">
    <source>
        <dbReference type="ARBA" id="ARBA00022598"/>
    </source>
</evidence>
<dbReference type="NCBIfam" id="TIGR01916">
    <property type="entry name" value="F420_cofE"/>
    <property type="match status" value="1"/>
</dbReference>
<dbReference type="GO" id="GO:0046872">
    <property type="term" value="F:metal ion binding"/>
    <property type="evidence" value="ECO:0007669"/>
    <property type="project" value="UniProtKB-KW"/>
</dbReference>
<dbReference type="GO" id="GO:0005525">
    <property type="term" value="F:GTP binding"/>
    <property type="evidence" value="ECO:0007669"/>
    <property type="project" value="UniProtKB-KW"/>
</dbReference>
<protein>
    <submittedName>
        <fullName evidence="9">Coenzyme F420:L-glutamate ligase</fullName>
        <ecNumber evidence="9">6.3.2.31</ecNumber>
        <ecNumber evidence="9">6.3.2.34</ecNumber>
    </submittedName>
</protein>
<dbReference type="EC" id="6.3.2.34" evidence="9"/>
<evidence type="ECO:0000313" key="9">
    <source>
        <dbReference type="EMBL" id="KJF18346.1"/>
    </source>
</evidence>
<dbReference type="STRING" id="1280514.AXFE_07340"/>
<dbReference type="InterPro" id="IPR008225">
    <property type="entry name" value="F420-0_g-glutamyl_ligase"/>
</dbReference>
<dbReference type="GO" id="GO:0052619">
    <property type="term" value="F:coenzyme F420-1:gamma-L-glutamate ligase activity"/>
    <property type="evidence" value="ECO:0007669"/>
    <property type="project" value="UniProtKB-EC"/>
</dbReference>
<keyword evidence="4" id="KW-0460">Magnesium</keyword>
<dbReference type="PANTHER" id="PTHR47917">
    <property type="match status" value="1"/>
</dbReference>
<organism evidence="9 10">
    <name type="scientific">Acidithrix ferrooxidans</name>
    <dbReference type="NCBI Taxonomy" id="1280514"/>
    <lineage>
        <taxon>Bacteria</taxon>
        <taxon>Bacillati</taxon>
        <taxon>Actinomycetota</taxon>
        <taxon>Acidimicrobiia</taxon>
        <taxon>Acidimicrobiales</taxon>
        <taxon>Acidimicrobiaceae</taxon>
        <taxon>Acidithrix</taxon>
    </lineage>
</organism>
<keyword evidence="5" id="KW-0630">Potassium</keyword>
<evidence type="ECO:0000256" key="2">
    <source>
        <dbReference type="ARBA" id="ARBA00022723"/>
    </source>
</evidence>
<dbReference type="OrthoDB" id="9788295at2"/>
<dbReference type="SUPFAM" id="SSF144010">
    <property type="entry name" value="CofE-like"/>
    <property type="match status" value="1"/>
</dbReference>
<keyword evidence="3" id="KW-0547">Nucleotide-binding</keyword>
<keyword evidence="10" id="KW-1185">Reference proteome</keyword>
<keyword evidence="1 9" id="KW-0436">Ligase</keyword>
<keyword evidence="6" id="KW-0342">GTP-binding</keyword>